<dbReference type="InterPro" id="IPR014025">
    <property type="entry name" value="Glutaredoxin_subgr"/>
</dbReference>
<evidence type="ECO:0000256" key="3">
    <source>
        <dbReference type="ARBA" id="ARBA00007787"/>
    </source>
</evidence>
<keyword evidence="12" id="KW-1015">Disulfide bond</keyword>
<dbReference type="GO" id="GO:0005737">
    <property type="term" value="C:cytoplasm"/>
    <property type="evidence" value="ECO:0000318"/>
    <property type="project" value="GO_Central"/>
</dbReference>
<dbReference type="PROSITE" id="PS00195">
    <property type="entry name" value="GLUTAREDOXIN_1"/>
    <property type="match status" value="1"/>
</dbReference>
<evidence type="ECO:0000256" key="16">
    <source>
        <dbReference type="ARBA" id="ARBA00038558"/>
    </source>
</evidence>
<dbReference type="InterPro" id="IPR036249">
    <property type="entry name" value="Thioredoxin-like_sf"/>
</dbReference>
<keyword evidence="11" id="KW-0496">Mitochondrion</keyword>
<evidence type="ECO:0000256" key="13">
    <source>
        <dbReference type="ARBA" id="ARBA00023206"/>
    </source>
</evidence>
<dbReference type="KEGG" id="spu:583915"/>
<keyword evidence="5" id="KW-0001">2Fe-2S</keyword>
<keyword evidence="6" id="KW-0479">Metal-binding</keyword>
<evidence type="ECO:0000256" key="10">
    <source>
        <dbReference type="ARBA" id="ARBA00023014"/>
    </source>
</evidence>
<keyword evidence="7" id="KW-0809">Transit peptide</keyword>
<dbReference type="FunFam" id="3.40.30.10:FF:000093">
    <property type="entry name" value="Glutaredoxin 2"/>
    <property type="match status" value="1"/>
</dbReference>
<dbReference type="NCBIfam" id="TIGR02180">
    <property type="entry name" value="GRX_euk"/>
    <property type="match status" value="1"/>
</dbReference>
<evidence type="ECO:0000256" key="2">
    <source>
        <dbReference type="ARBA" id="ARBA00004173"/>
    </source>
</evidence>
<dbReference type="PRINTS" id="PR00160">
    <property type="entry name" value="GLUTAREDOXIN"/>
</dbReference>
<comment type="function">
    <text evidence="15">Glutathione-dependent oxidoreductase that facilitates the maintenance of mitochondrial redox homeostasis upon induction of apoptosis by oxidative stress. Involved in response to hydrogen peroxide and regulation of apoptosis caused by oxidative stress. Acts as a very efficient catalyst of monothiol reactions because of its high affinity for protein glutathione-mixed disulfides. Can receive electrons not only from glutathione (GSH), but also from thioredoxin reductase supporting both monothiol and dithiol reactions. Efficiently catalyzes both glutathionylation and deglutathionylation of mitochondrial complex I, which in turn regulates the superoxide production by the complex. Overexpression decreases the susceptibility to apoptosis and prevents loss of cardiolipin and cytochrome c release.</text>
</comment>
<evidence type="ECO:0000256" key="9">
    <source>
        <dbReference type="ARBA" id="ARBA00023004"/>
    </source>
</evidence>
<evidence type="ECO:0000256" key="15">
    <source>
        <dbReference type="ARBA" id="ARBA00037470"/>
    </source>
</evidence>
<dbReference type="GO" id="GO:0046872">
    <property type="term" value="F:metal ion binding"/>
    <property type="evidence" value="ECO:0007669"/>
    <property type="project" value="UniProtKB-KW"/>
</dbReference>
<evidence type="ECO:0000256" key="1">
    <source>
        <dbReference type="ARBA" id="ARBA00002549"/>
    </source>
</evidence>
<dbReference type="AlphaFoldDB" id="A0A7M7HGJ2"/>
<organism evidence="19 20">
    <name type="scientific">Strongylocentrotus purpuratus</name>
    <name type="common">Purple sea urchin</name>
    <dbReference type="NCBI Taxonomy" id="7668"/>
    <lineage>
        <taxon>Eukaryota</taxon>
        <taxon>Metazoa</taxon>
        <taxon>Echinodermata</taxon>
        <taxon>Eleutherozoa</taxon>
        <taxon>Echinozoa</taxon>
        <taxon>Echinoidea</taxon>
        <taxon>Euechinoidea</taxon>
        <taxon>Echinacea</taxon>
        <taxon>Camarodonta</taxon>
        <taxon>Echinidea</taxon>
        <taxon>Strongylocentrotidae</taxon>
        <taxon>Strongylocentrotus</taxon>
    </lineage>
</organism>
<keyword evidence="8" id="KW-0249">Electron transport</keyword>
<dbReference type="PROSITE" id="PS51354">
    <property type="entry name" value="GLUTAREDOXIN_2"/>
    <property type="match status" value="1"/>
</dbReference>
<dbReference type="FunCoup" id="A0A7M7HGJ2">
    <property type="interactions" value="1154"/>
</dbReference>
<evidence type="ECO:0000256" key="8">
    <source>
        <dbReference type="ARBA" id="ARBA00022982"/>
    </source>
</evidence>
<dbReference type="RefSeq" id="XP_011674359.2">
    <property type="nucleotide sequence ID" value="XM_011676057.2"/>
</dbReference>
<protein>
    <recommendedName>
        <fullName evidence="17">Glutaredoxin-2, mitochondrial</fullName>
    </recommendedName>
</protein>
<dbReference type="Pfam" id="PF00462">
    <property type="entry name" value="Glutaredoxin"/>
    <property type="match status" value="1"/>
</dbReference>
<dbReference type="PANTHER" id="PTHR46679:SF1">
    <property type="entry name" value="GLUTAREDOXIN-2, MITOCHONDRIAL"/>
    <property type="match status" value="1"/>
</dbReference>
<dbReference type="InterPro" id="IPR002109">
    <property type="entry name" value="Glutaredoxin"/>
</dbReference>
<dbReference type="InterPro" id="IPR011767">
    <property type="entry name" value="GLR_AS"/>
</dbReference>
<dbReference type="GeneID" id="583915"/>
<dbReference type="OrthoDB" id="418495at2759"/>
<reference evidence="20" key="1">
    <citation type="submission" date="2015-02" db="EMBL/GenBank/DDBJ databases">
        <title>Genome sequencing for Strongylocentrotus purpuratus.</title>
        <authorList>
            <person name="Murali S."/>
            <person name="Liu Y."/>
            <person name="Vee V."/>
            <person name="English A."/>
            <person name="Wang M."/>
            <person name="Skinner E."/>
            <person name="Han Y."/>
            <person name="Muzny D.M."/>
            <person name="Worley K.C."/>
            <person name="Gibbs R.A."/>
        </authorList>
    </citation>
    <scope>NUCLEOTIDE SEQUENCE</scope>
</reference>
<sequence>MGHLFSSEAVNMEGKEATFIKGITHDKCVVVFSKTHCPFCHKVKTIFEDFGANYEVVEMDKRSDTSAMQAVLGKMTGASTVPRVFIQGKCVGGYDDTKRLQDSGRLEEMLRDCNAIE</sequence>
<evidence type="ECO:0000256" key="6">
    <source>
        <dbReference type="ARBA" id="ARBA00022723"/>
    </source>
</evidence>
<accession>A0A7M7HGJ2</accession>
<evidence type="ECO:0000256" key="5">
    <source>
        <dbReference type="ARBA" id="ARBA00022714"/>
    </source>
</evidence>
<dbReference type="CDD" id="cd03419">
    <property type="entry name" value="GRX_GRXh_1_2_like"/>
    <property type="match status" value="1"/>
</dbReference>
<dbReference type="EnsemblMetazoa" id="XM_011676057">
    <property type="protein sequence ID" value="XP_011674359"/>
    <property type="gene ID" value="LOC583915"/>
</dbReference>
<evidence type="ECO:0000256" key="14">
    <source>
        <dbReference type="ARBA" id="ARBA00023284"/>
    </source>
</evidence>
<comment type="subunit">
    <text evidence="16">Monomer; active form. Homodimer; inactive form. The homodimer is probably linked by 1 2Fe-2S cluster.</text>
</comment>
<evidence type="ECO:0000256" key="11">
    <source>
        <dbReference type="ARBA" id="ARBA00023128"/>
    </source>
</evidence>
<dbReference type="InParanoid" id="A0A7M7HGJ2"/>
<reference evidence="19" key="2">
    <citation type="submission" date="2021-01" db="UniProtKB">
        <authorList>
            <consortium name="EnsemblMetazoa"/>
        </authorList>
    </citation>
    <scope>IDENTIFICATION</scope>
</reference>
<evidence type="ECO:0000313" key="20">
    <source>
        <dbReference type="Proteomes" id="UP000007110"/>
    </source>
</evidence>
<dbReference type="GO" id="GO:0015038">
    <property type="term" value="F:glutathione disulfide oxidoreductase activity"/>
    <property type="evidence" value="ECO:0000318"/>
    <property type="project" value="GO_Central"/>
</dbReference>
<evidence type="ECO:0000256" key="7">
    <source>
        <dbReference type="ARBA" id="ARBA00022946"/>
    </source>
</evidence>
<proteinExistence type="inferred from homology"/>
<dbReference type="GO" id="GO:0051537">
    <property type="term" value="F:2 iron, 2 sulfur cluster binding"/>
    <property type="evidence" value="ECO:0007669"/>
    <property type="project" value="UniProtKB-KW"/>
</dbReference>
<keyword evidence="4" id="KW-0813">Transport</keyword>
<evidence type="ECO:0000259" key="18">
    <source>
        <dbReference type="Pfam" id="PF00462"/>
    </source>
</evidence>
<keyword evidence="9" id="KW-0408">Iron</keyword>
<dbReference type="OMA" id="DSTHAQF"/>
<dbReference type="GO" id="GO:0005739">
    <property type="term" value="C:mitochondrion"/>
    <property type="evidence" value="ECO:0007669"/>
    <property type="project" value="UniProtKB-SubCell"/>
</dbReference>
<dbReference type="InterPro" id="IPR011899">
    <property type="entry name" value="Glutaredoxin_euk/vir"/>
</dbReference>
<keyword evidence="13" id="KW-0318">Glutathionylation</keyword>
<evidence type="ECO:0000256" key="17">
    <source>
        <dbReference type="ARBA" id="ARBA00039819"/>
    </source>
</evidence>
<keyword evidence="14" id="KW-0676">Redox-active center</keyword>
<dbReference type="PANTHER" id="PTHR46679">
    <property type="match status" value="1"/>
</dbReference>
<dbReference type="SUPFAM" id="SSF52833">
    <property type="entry name" value="Thioredoxin-like"/>
    <property type="match status" value="1"/>
</dbReference>
<evidence type="ECO:0000313" key="19">
    <source>
        <dbReference type="EnsemblMetazoa" id="XP_011674359"/>
    </source>
</evidence>
<name>A0A7M7HGJ2_STRPU</name>
<dbReference type="Proteomes" id="UP000007110">
    <property type="component" value="Unassembled WGS sequence"/>
</dbReference>
<dbReference type="GO" id="GO:0034599">
    <property type="term" value="P:cellular response to oxidative stress"/>
    <property type="evidence" value="ECO:0000318"/>
    <property type="project" value="GO_Central"/>
</dbReference>
<comment type="similarity">
    <text evidence="3">Belongs to the glutaredoxin family.</text>
</comment>
<evidence type="ECO:0000256" key="4">
    <source>
        <dbReference type="ARBA" id="ARBA00022448"/>
    </source>
</evidence>
<keyword evidence="20" id="KW-1185">Reference proteome</keyword>
<comment type="function">
    <text evidence="1">Has a glutathione-disulfide oxidoreductase activity in the presence of NADPH and glutathione reductase. Reduces low molecular weight disulfides and proteins.</text>
</comment>
<comment type="subcellular location">
    <subcellularLocation>
        <location evidence="2">Mitochondrion</location>
    </subcellularLocation>
</comment>
<keyword evidence="10" id="KW-0411">Iron-sulfur</keyword>
<evidence type="ECO:0000256" key="12">
    <source>
        <dbReference type="ARBA" id="ARBA00023157"/>
    </source>
</evidence>
<feature type="domain" description="Glutaredoxin" evidence="18">
    <location>
        <begin position="29"/>
        <end position="91"/>
    </location>
</feature>
<dbReference type="Gene3D" id="3.40.30.10">
    <property type="entry name" value="Glutaredoxin"/>
    <property type="match status" value="1"/>
</dbReference>